<dbReference type="InterPro" id="IPR035992">
    <property type="entry name" value="Ricin_B-like_lectins"/>
</dbReference>
<reference evidence="3 4" key="1">
    <citation type="submission" date="2021-01" db="EMBL/GenBank/DDBJ databases">
        <title>WGS of actinomycetes isolated from Thailand.</title>
        <authorList>
            <person name="Thawai C."/>
        </authorList>
    </citation>
    <scope>NUCLEOTIDE SEQUENCE [LARGE SCALE GENOMIC DNA]</scope>
    <source>
        <strain evidence="3 4">CH5-8</strain>
    </source>
</reference>
<evidence type="ECO:0000259" key="2">
    <source>
        <dbReference type="SMART" id="SM00458"/>
    </source>
</evidence>
<dbReference type="CDD" id="cd00161">
    <property type="entry name" value="beta-trefoil_Ricin-like"/>
    <property type="match status" value="1"/>
</dbReference>
<proteinExistence type="predicted"/>
<dbReference type="Pfam" id="PF00652">
    <property type="entry name" value="Ricin_B_lectin"/>
    <property type="match status" value="1"/>
</dbReference>
<dbReference type="Gene3D" id="2.80.10.50">
    <property type="match status" value="1"/>
</dbReference>
<evidence type="ECO:0000313" key="4">
    <source>
        <dbReference type="Proteomes" id="UP000621386"/>
    </source>
</evidence>
<evidence type="ECO:0000313" key="3">
    <source>
        <dbReference type="EMBL" id="MBL1110601.1"/>
    </source>
</evidence>
<organism evidence="3 4">
    <name type="scientific">Streptomyces musisoli</name>
    <dbReference type="NCBI Taxonomy" id="2802280"/>
    <lineage>
        <taxon>Bacteria</taxon>
        <taxon>Bacillati</taxon>
        <taxon>Actinomycetota</taxon>
        <taxon>Actinomycetes</taxon>
        <taxon>Kitasatosporales</taxon>
        <taxon>Streptomycetaceae</taxon>
        <taxon>Streptomyces</taxon>
    </lineage>
</organism>
<gene>
    <name evidence="3" type="ORF">JK361_39715</name>
</gene>
<evidence type="ECO:0000256" key="1">
    <source>
        <dbReference type="SAM" id="MobiDB-lite"/>
    </source>
</evidence>
<sequence length="279" mass="29663">MVRQGGVRVPGLKPARRSRSLAEPIGETANLTPPSPRAPRRIRITRVPPSPVPSKEIESFDRSTGVAFPGFTAQTGPERNPGPVIVHKKLAAVATAVAALTAGATGAASAQAAEPAAHHVAWEQGQAPGARADSLTAGIYVRIYSLYRATPGQCLDADATAGGNGTKVQVWGCNGTTQQEWLLSTDGSLRSVRFPGMCLDADTNGGGANGTRVQLWQCNGTTQQQWYHPSGDLAIYNVRFNNGNNTVLDRDTNVPGNGARAQLWGKNFQSQQWWDIRTA</sequence>
<comment type="caution">
    <text evidence="3">The sequence shown here is derived from an EMBL/GenBank/DDBJ whole genome shotgun (WGS) entry which is preliminary data.</text>
</comment>
<accession>A0ABS1PDZ5</accession>
<dbReference type="PROSITE" id="PS50231">
    <property type="entry name" value="RICIN_B_LECTIN"/>
    <property type="match status" value="1"/>
</dbReference>
<dbReference type="SUPFAM" id="SSF50370">
    <property type="entry name" value="Ricin B-like lectins"/>
    <property type="match status" value="1"/>
</dbReference>
<keyword evidence="4" id="KW-1185">Reference proteome</keyword>
<dbReference type="Proteomes" id="UP000621386">
    <property type="component" value="Unassembled WGS sequence"/>
</dbReference>
<feature type="region of interest" description="Disordered" evidence="1">
    <location>
        <begin position="1"/>
        <end position="61"/>
    </location>
</feature>
<dbReference type="SMART" id="SM00458">
    <property type="entry name" value="RICIN"/>
    <property type="match status" value="1"/>
</dbReference>
<name>A0ABS1PDZ5_9ACTN</name>
<feature type="domain" description="Ricin B lectin" evidence="2">
    <location>
        <begin position="141"/>
        <end position="277"/>
    </location>
</feature>
<dbReference type="EMBL" id="JAERRH010000048">
    <property type="protein sequence ID" value="MBL1110601.1"/>
    <property type="molecule type" value="Genomic_DNA"/>
</dbReference>
<dbReference type="InterPro" id="IPR000772">
    <property type="entry name" value="Ricin_B_lectin"/>
</dbReference>
<protein>
    <submittedName>
        <fullName evidence="3">Ricin-type beta-trefoil lectin domain protein</fullName>
    </submittedName>
</protein>